<dbReference type="EC" id="6.3.2.17" evidence="3"/>
<keyword evidence="6 10" id="KW-0547">Nucleotide-binding</keyword>
<keyword evidence="12" id="KW-1185">Reference proteome</keyword>
<proteinExistence type="inferred from homology"/>
<evidence type="ECO:0000256" key="10">
    <source>
        <dbReference type="PIRNR" id="PIRNR001563"/>
    </source>
</evidence>
<evidence type="ECO:0000256" key="5">
    <source>
        <dbReference type="ARBA" id="ARBA00022723"/>
    </source>
</evidence>
<accession>A0A931N057</accession>
<sequence length="441" mass="46200">MTDTLEILERLAARWPKGYDLSLGRIERLLAALGDPHLRLPPVIHVAGTNGKGSTVAFLRAILEAGQARVHTHTSPHLVHFNERYRLATGPGASAFVADAPFAEALARAEAANGDDAITLFELLTAAGFLLFSEHPADYVLLEVGLGGRFDATNVIPAPLVSVVTSISLDHQAYLGDTAPAIAFEKAGIFRPGRPVVTSPQGFEGVVEVFEGVAKRVGAPLFVGGQDWSVHEEHGRLVYQDGAGLLDLPRPRLAGQHQFVNAGTAIAALRHAGVALPTAAIEAGLDTVDWSARLQRLAVGPLTSLSVPGSEVWLDGGHNAGAGEVVSAAMADLEDRVARPLFLVAGMLNTKDPVGFFAPFQGLVRHVFTVPIESSDAGWPPEALAEAAIAAGLSAQPAASVSDALSQVAAEWRFETPPRILICGSLYLAGAVLAENGQAPV</sequence>
<dbReference type="InterPro" id="IPR036615">
    <property type="entry name" value="Mur_ligase_C_dom_sf"/>
</dbReference>
<gene>
    <name evidence="11" type="ORF">I5731_13390</name>
</gene>
<dbReference type="PIRSF" id="PIRSF001563">
    <property type="entry name" value="Folylpolyglu_synth"/>
    <property type="match status" value="1"/>
</dbReference>
<dbReference type="FunFam" id="3.40.1190.10:FF:000011">
    <property type="entry name" value="Folylpolyglutamate synthase/dihydrofolate synthase"/>
    <property type="match status" value="1"/>
</dbReference>
<dbReference type="GO" id="GO:0004326">
    <property type="term" value="F:tetrahydrofolylpolyglutamate synthase activity"/>
    <property type="evidence" value="ECO:0007669"/>
    <property type="project" value="UniProtKB-EC"/>
</dbReference>
<comment type="catalytic activity">
    <reaction evidence="9">
        <text>(6S)-5,6,7,8-tetrahydrofolyl-(gamma-L-Glu)(n) + L-glutamate + ATP = (6S)-5,6,7,8-tetrahydrofolyl-(gamma-L-Glu)(n+1) + ADP + phosphate + H(+)</text>
        <dbReference type="Rhea" id="RHEA:10580"/>
        <dbReference type="Rhea" id="RHEA-COMP:14738"/>
        <dbReference type="Rhea" id="RHEA-COMP:14740"/>
        <dbReference type="ChEBI" id="CHEBI:15378"/>
        <dbReference type="ChEBI" id="CHEBI:29985"/>
        <dbReference type="ChEBI" id="CHEBI:30616"/>
        <dbReference type="ChEBI" id="CHEBI:43474"/>
        <dbReference type="ChEBI" id="CHEBI:141005"/>
        <dbReference type="ChEBI" id="CHEBI:456216"/>
        <dbReference type="EC" id="6.3.2.17"/>
    </reaction>
</comment>
<evidence type="ECO:0000256" key="1">
    <source>
        <dbReference type="ARBA" id="ARBA00001946"/>
    </source>
</evidence>
<dbReference type="NCBIfam" id="TIGR01499">
    <property type="entry name" value="folC"/>
    <property type="match status" value="1"/>
</dbReference>
<dbReference type="GO" id="GO:0005737">
    <property type="term" value="C:cytoplasm"/>
    <property type="evidence" value="ECO:0007669"/>
    <property type="project" value="TreeGrafter"/>
</dbReference>
<dbReference type="PANTHER" id="PTHR11136">
    <property type="entry name" value="FOLYLPOLYGLUTAMATE SYNTHASE-RELATED"/>
    <property type="match status" value="1"/>
</dbReference>
<evidence type="ECO:0000313" key="11">
    <source>
        <dbReference type="EMBL" id="MBH0238824.1"/>
    </source>
</evidence>
<dbReference type="RefSeq" id="WP_197311906.1">
    <property type="nucleotide sequence ID" value="NZ_JADZLT010000051.1"/>
</dbReference>
<dbReference type="SUPFAM" id="SSF53244">
    <property type="entry name" value="MurD-like peptide ligases, peptide-binding domain"/>
    <property type="match status" value="1"/>
</dbReference>
<keyword evidence="4 10" id="KW-0436">Ligase</keyword>
<reference evidence="11" key="1">
    <citation type="submission" date="2020-12" db="EMBL/GenBank/DDBJ databases">
        <title>Methylobrevis albus sp. nov., isolated from fresh water lack sediment.</title>
        <authorList>
            <person name="Zou Q."/>
        </authorList>
    </citation>
    <scope>NUCLEOTIDE SEQUENCE</scope>
    <source>
        <strain evidence="11">L22</strain>
    </source>
</reference>
<evidence type="ECO:0000313" key="12">
    <source>
        <dbReference type="Proteomes" id="UP000631694"/>
    </source>
</evidence>
<dbReference type="Gene3D" id="3.40.1190.10">
    <property type="entry name" value="Mur-like, catalytic domain"/>
    <property type="match status" value="1"/>
</dbReference>
<evidence type="ECO:0000256" key="9">
    <source>
        <dbReference type="ARBA" id="ARBA00047493"/>
    </source>
</evidence>
<evidence type="ECO:0000256" key="8">
    <source>
        <dbReference type="ARBA" id="ARBA00022842"/>
    </source>
</evidence>
<dbReference type="GO" id="GO:0046872">
    <property type="term" value="F:metal ion binding"/>
    <property type="evidence" value="ECO:0007669"/>
    <property type="project" value="UniProtKB-KW"/>
</dbReference>
<name>A0A931N057_9HYPH</name>
<comment type="cofactor">
    <cofactor evidence="1">
        <name>Mg(2+)</name>
        <dbReference type="ChEBI" id="CHEBI:18420"/>
    </cofactor>
</comment>
<evidence type="ECO:0000256" key="6">
    <source>
        <dbReference type="ARBA" id="ARBA00022741"/>
    </source>
</evidence>
<keyword evidence="8" id="KW-0460">Magnesium</keyword>
<dbReference type="PANTHER" id="PTHR11136:SF0">
    <property type="entry name" value="DIHYDROFOLATE SYNTHETASE-RELATED"/>
    <property type="match status" value="1"/>
</dbReference>
<dbReference type="EMBL" id="JADZLT010000051">
    <property type="protein sequence ID" value="MBH0238824.1"/>
    <property type="molecule type" value="Genomic_DNA"/>
</dbReference>
<keyword evidence="5" id="KW-0479">Metal-binding</keyword>
<dbReference type="Gene3D" id="3.90.190.20">
    <property type="entry name" value="Mur ligase, C-terminal domain"/>
    <property type="match status" value="1"/>
</dbReference>
<dbReference type="SUPFAM" id="SSF53623">
    <property type="entry name" value="MurD-like peptide ligases, catalytic domain"/>
    <property type="match status" value="1"/>
</dbReference>
<evidence type="ECO:0000256" key="2">
    <source>
        <dbReference type="ARBA" id="ARBA00008276"/>
    </source>
</evidence>
<dbReference type="AlphaFoldDB" id="A0A931N057"/>
<dbReference type="GO" id="GO:0005524">
    <property type="term" value="F:ATP binding"/>
    <property type="evidence" value="ECO:0007669"/>
    <property type="project" value="UniProtKB-KW"/>
</dbReference>
<comment type="similarity">
    <text evidence="2 10">Belongs to the folylpolyglutamate synthase family.</text>
</comment>
<protein>
    <recommendedName>
        <fullName evidence="3">tetrahydrofolate synthase</fullName>
        <ecNumber evidence="3">6.3.2.17</ecNumber>
    </recommendedName>
</protein>
<evidence type="ECO:0000256" key="3">
    <source>
        <dbReference type="ARBA" id="ARBA00013025"/>
    </source>
</evidence>
<evidence type="ECO:0000256" key="4">
    <source>
        <dbReference type="ARBA" id="ARBA00022598"/>
    </source>
</evidence>
<dbReference type="InterPro" id="IPR018109">
    <property type="entry name" value="Folylpolyglutamate_synth_CS"/>
</dbReference>
<evidence type="ECO:0000256" key="7">
    <source>
        <dbReference type="ARBA" id="ARBA00022840"/>
    </source>
</evidence>
<organism evidence="11 12">
    <name type="scientific">Methylobrevis albus</name>
    <dbReference type="NCBI Taxonomy" id="2793297"/>
    <lineage>
        <taxon>Bacteria</taxon>
        <taxon>Pseudomonadati</taxon>
        <taxon>Pseudomonadota</taxon>
        <taxon>Alphaproteobacteria</taxon>
        <taxon>Hyphomicrobiales</taxon>
        <taxon>Pleomorphomonadaceae</taxon>
        <taxon>Methylobrevis</taxon>
    </lineage>
</organism>
<keyword evidence="7 10" id="KW-0067">ATP-binding</keyword>
<dbReference type="PROSITE" id="PS01012">
    <property type="entry name" value="FOLYLPOLYGLU_SYNT_2"/>
    <property type="match status" value="1"/>
</dbReference>
<dbReference type="GO" id="GO:0008841">
    <property type="term" value="F:dihydrofolate synthase activity"/>
    <property type="evidence" value="ECO:0007669"/>
    <property type="project" value="TreeGrafter"/>
</dbReference>
<dbReference type="InterPro" id="IPR001645">
    <property type="entry name" value="Folylpolyglutamate_synth"/>
</dbReference>
<comment type="caution">
    <text evidence="11">The sequence shown here is derived from an EMBL/GenBank/DDBJ whole genome shotgun (WGS) entry which is preliminary data.</text>
</comment>
<dbReference type="Proteomes" id="UP000631694">
    <property type="component" value="Unassembled WGS sequence"/>
</dbReference>
<dbReference type="InterPro" id="IPR036565">
    <property type="entry name" value="Mur-like_cat_sf"/>
</dbReference>